<sequence length="251" mass="28153">MLPELDHQVLRTLEGFGASNITLVEWETPLLSRLGYPLASKRDFIFLVPEDQIQAASSIATANGLKLAQDNDVPSAYLSEFAKQGFRYVYGEPKSRFILLPLSWVGIEEDELSAIVATDQSLPCTIWTVSLSTFCAAYLRIITRESKGSRVRVMAIADLSGVIAYGMFDMSYEGSYLTTPEDDSVDEGVEFREDVHEDDAASAEKEALEMKNALDKIRGWSFRKNEDWNRDMLVRLVSGTLRYEDLPSNEA</sequence>
<organism evidence="1 2">
    <name type="scientific">Colletotrichum tanaceti</name>
    <dbReference type="NCBI Taxonomy" id="1306861"/>
    <lineage>
        <taxon>Eukaryota</taxon>
        <taxon>Fungi</taxon>
        <taxon>Dikarya</taxon>
        <taxon>Ascomycota</taxon>
        <taxon>Pezizomycotina</taxon>
        <taxon>Sordariomycetes</taxon>
        <taxon>Hypocreomycetidae</taxon>
        <taxon>Glomerellales</taxon>
        <taxon>Glomerellaceae</taxon>
        <taxon>Colletotrichum</taxon>
        <taxon>Colletotrichum destructivum species complex</taxon>
    </lineage>
</organism>
<name>A0A4U6XMW3_9PEZI</name>
<dbReference type="Proteomes" id="UP000310108">
    <property type="component" value="Unassembled WGS sequence"/>
</dbReference>
<evidence type="ECO:0000313" key="1">
    <source>
        <dbReference type="EMBL" id="TKW57028.1"/>
    </source>
</evidence>
<gene>
    <name evidence="1" type="ORF">CTA1_5254</name>
</gene>
<protein>
    <submittedName>
        <fullName evidence="1">Uncharacterized protein</fullName>
    </submittedName>
</protein>
<evidence type="ECO:0000313" key="2">
    <source>
        <dbReference type="Proteomes" id="UP000310108"/>
    </source>
</evidence>
<reference evidence="1 2" key="1">
    <citation type="journal article" date="2019" name="PLoS ONE">
        <title>Comparative genome analysis indicates high evolutionary potential of pathogenicity genes in Colletotrichum tanaceti.</title>
        <authorList>
            <person name="Lelwala R.V."/>
            <person name="Korhonen P.K."/>
            <person name="Young N.D."/>
            <person name="Scott J.B."/>
            <person name="Ades P.A."/>
            <person name="Gasser R.B."/>
            <person name="Taylor P.W.J."/>
        </authorList>
    </citation>
    <scope>NUCLEOTIDE SEQUENCE [LARGE SCALE GENOMIC DNA]</scope>
    <source>
        <strain evidence="1">BRIP57314</strain>
    </source>
</reference>
<dbReference type="OrthoDB" id="4202165at2759"/>
<comment type="caution">
    <text evidence="1">The sequence shown here is derived from an EMBL/GenBank/DDBJ whole genome shotgun (WGS) entry which is preliminary data.</text>
</comment>
<accession>A0A4U6XMW3</accession>
<keyword evidence="2" id="KW-1185">Reference proteome</keyword>
<dbReference type="EMBL" id="PJEX01000052">
    <property type="protein sequence ID" value="TKW57028.1"/>
    <property type="molecule type" value="Genomic_DNA"/>
</dbReference>
<dbReference type="AlphaFoldDB" id="A0A4U6XMW3"/>
<proteinExistence type="predicted"/>